<dbReference type="AlphaFoldDB" id="A0A5N3UUK0"/>
<evidence type="ECO:0000313" key="6">
    <source>
        <dbReference type="EMBL" id="KAB0340455.1"/>
    </source>
</evidence>
<dbReference type="SUPFAM" id="SSF53474">
    <property type="entry name" value="alpha/beta-Hydrolases"/>
    <property type="match status" value="1"/>
</dbReference>
<dbReference type="FunFam" id="3.40.50.1820:FF:000535">
    <property type="entry name" value="Carboxylic ester hydrolase"/>
    <property type="match status" value="1"/>
</dbReference>
<gene>
    <name evidence="7" type="ORF">FD754_023120</name>
    <name evidence="6" type="ORF">FD754_023121</name>
</gene>
<organism evidence="7 8">
    <name type="scientific">Muntiacus muntjak</name>
    <name type="common">Barking deer</name>
    <name type="synonym">Indian muntjac</name>
    <dbReference type="NCBI Taxonomy" id="9888"/>
    <lineage>
        <taxon>Eukaryota</taxon>
        <taxon>Metazoa</taxon>
        <taxon>Chordata</taxon>
        <taxon>Craniata</taxon>
        <taxon>Vertebrata</taxon>
        <taxon>Euteleostomi</taxon>
        <taxon>Mammalia</taxon>
        <taxon>Eutheria</taxon>
        <taxon>Laurasiatheria</taxon>
        <taxon>Artiodactyla</taxon>
        <taxon>Ruminantia</taxon>
        <taxon>Pecora</taxon>
        <taxon>Cervidae</taxon>
        <taxon>Muntiacinae</taxon>
        <taxon>Muntiacus</taxon>
    </lineage>
</organism>
<name>A0A5N3UUK0_MUNMU</name>
<feature type="transmembrane region" description="Helical" evidence="4">
    <location>
        <begin position="328"/>
        <end position="350"/>
    </location>
</feature>
<dbReference type="Proteomes" id="UP000326458">
    <property type="component" value="Unassembled WGS sequence"/>
</dbReference>
<keyword evidence="4" id="KW-0472">Membrane</keyword>
<dbReference type="InterPro" id="IPR019826">
    <property type="entry name" value="Carboxylesterase_B_AS"/>
</dbReference>
<dbReference type="PROSITE" id="PS00122">
    <property type="entry name" value="CARBOXYLESTERASE_B_1"/>
    <property type="match status" value="1"/>
</dbReference>
<evidence type="ECO:0000256" key="4">
    <source>
        <dbReference type="SAM" id="Phobius"/>
    </source>
</evidence>
<evidence type="ECO:0000313" key="7">
    <source>
        <dbReference type="EMBL" id="KAB0340457.1"/>
    </source>
</evidence>
<dbReference type="PANTHER" id="PTHR11559">
    <property type="entry name" value="CARBOXYLESTERASE"/>
    <property type="match status" value="1"/>
</dbReference>
<keyword evidence="4" id="KW-1133">Transmembrane helix</keyword>
<dbReference type="InterPro" id="IPR050309">
    <property type="entry name" value="Type-B_Carboxylest/Lipase"/>
</dbReference>
<comment type="caution">
    <text evidence="7">The sequence shown here is derived from an EMBL/GenBank/DDBJ whole genome shotgun (WGS) entry which is preliminary data.</text>
</comment>
<keyword evidence="8" id="KW-1185">Reference proteome</keyword>
<feature type="domain" description="Carboxylesterase type B" evidence="5">
    <location>
        <begin position="18"/>
        <end position="315"/>
    </location>
</feature>
<keyword evidence="4" id="KW-0812">Transmembrane</keyword>
<dbReference type="GO" id="GO:0016787">
    <property type="term" value="F:hydrolase activity"/>
    <property type="evidence" value="ECO:0007669"/>
    <property type="project" value="UniProtKB-KW"/>
</dbReference>
<sequence>MRVTAVSTSVGSWLEPSPPVVDTAQGRVLGTHVSLKGFAQPVAIFLGIPFAKPPLGSLRFAPPQPAEPWTLVKNTTSHPPMCSQDPVGAQLLSDLFTNRKENISLTFSEDCLYLNIYTPADLTKRSRLPVMVWIHGGGLMVGGASTYDGLALSAHENVVVVTIQYRLGIWGFFSTGDEHSHGNWGHLDQVAALRWVQKNIANFGGDPGSVTIFGESAGGESVSVLVLSPLAKNLFHRAISESGVALTSALVKKDMKAAAKQIAIIAGCKTTTSAVLVHCLRQKTEDELMEITLKMTKNNIINNCVMTPHIYQHLLFPNLFSNIFKKFIYLWLCWVSYAMCGLPLVLVSGLNFSDFVWLSTAEVVPVSRDLVHQRSHTAAAKSLQLSSSPQPLPLSSQKFFALDLHGDPREVRAFAPGLVYVPKNALLGEGGGETSSVGSGDDWIRGSSEAFTRSPDHLLG</sequence>
<dbReference type="InterPro" id="IPR002018">
    <property type="entry name" value="CarbesteraseB"/>
</dbReference>
<dbReference type="EMBL" id="VCEA01000268">
    <property type="protein sequence ID" value="KAB0340457.1"/>
    <property type="molecule type" value="Genomic_DNA"/>
</dbReference>
<feature type="non-terminal residue" evidence="7">
    <location>
        <position position="460"/>
    </location>
</feature>
<reference evidence="7 8" key="1">
    <citation type="submission" date="2019-06" db="EMBL/GenBank/DDBJ databases">
        <title>Discovery of a novel chromosome fission-fusion reversal in muntjac.</title>
        <authorList>
            <person name="Mudd A.B."/>
            <person name="Bredeson J.V."/>
            <person name="Baum R."/>
            <person name="Hockemeyer D."/>
            <person name="Rokhsar D.S."/>
        </authorList>
    </citation>
    <scope>NUCLEOTIDE SEQUENCE [LARGE SCALE GENOMIC DNA]</scope>
    <source>
        <strain evidence="7">UTSW_UCB_Mm</strain>
        <tissue evidence="7">Fibroblast cell line</tissue>
    </source>
</reference>
<dbReference type="InterPro" id="IPR029058">
    <property type="entry name" value="AB_hydrolase_fold"/>
</dbReference>
<dbReference type="EC" id="3.1.1.-" evidence="3"/>
<evidence type="ECO:0000256" key="3">
    <source>
        <dbReference type="RuleBase" id="RU361235"/>
    </source>
</evidence>
<protein>
    <recommendedName>
        <fullName evidence="3">Carboxylic ester hydrolase</fullName>
        <ecNumber evidence="3">3.1.1.-</ecNumber>
    </recommendedName>
</protein>
<dbReference type="PROSITE" id="PS00941">
    <property type="entry name" value="CARBOXYLESTERASE_B_2"/>
    <property type="match status" value="1"/>
</dbReference>
<dbReference type="InterPro" id="IPR019819">
    <property type="entry name" value="Carboxylesterase_B_CS"/>
</dbReference>
<dbReference type="EMBL" id="VCEA01000269">
    <property type="protein sequence ID" value="KAB0340455.1"/>
    <property type="molecule type" value="Genomic_DNA"/>
</dbReference>
<accession>A0A5N3UUK0</accession>
<proteinExistence type="inferred from homology"/>
<evidence type="ECO:0000313" key="8">
    <source>
        <dbReference type="Proteomes" id="UP000326458"/>
    </source>
</evidence>
<evidence type="ECO:0000256" key="2">
    <source>
        <dbReference type="ARBA" id="ARBA00022801"/>
    </source>
</evidence>
<dbReference type="Gene3D" id="3.40.50.1820">
    <property type="entry name" value="alpha/beta hydrolase"/>
    <property type="match status" value="1"/>
</dbReference>
<keyword evidence="2 3" id="KW-0378">Hydrolase</keyword>
<dbReference type="Pfam" id="PF00135">
    <property type="entry name" value="COesterase"/>
    <property type="match status" value="1"/>
</dbReference>
<evidence type="ECO:0000256" key="1">
    <source>
        <dbReference type="ARBA" id="ARBA00005964"/>
    </source>
</evidence>
<evidence type="ECO:0000259" key="5">
    <source>
        <dbReference type="Pfam" id="PF00135"/>
    </source>
</evidence>
<comment type="similarity">
    <text evidence="1 3">Belongs to the type-B carboxylesterase/lipase family.</text>
</comment>